<dbReference type="PROSITE" id="PS00061">
    <property type="entry name" value="ADH_SHORT"/>
    <property type="match status" value="1"/>
</dbReference>
<gene>
    <name evidence="4" type="ORF">GCM10025791_01480</name>
</gene>
<reference evidence="5" key="1">
    <citation type="journal article" date="2019" name="Int. J. Syst. Evol. Microbiol.">
        <title>The Global Catalogue of Microorganisms (GCM) 10K type strain sequencing project: providing services to taxonomists for standard genome sequencing and annotation.</title>
        <authorList>
            <consortium name="The Broad Institute Genomics Platform"/>
            <consortium name="The Broad Institute Genome Sequencing Center for Infectious Disease"/>
            <person name="Wu L."/>
            <person name="Ma J."/>
        </authorList>
    </citation>
    <scope>NUCLEOTIDE SEQUENCE [LARGE SCALE GENOMIC DNA]</scope>
    <source>
        <strain evidence="5">JCM 19134</strain>
    </source>
</reference>
<dbReference type="PANTHER" id="PTHR42879">
    <property type="entry name" value="3-OXOACYL-(ACYL-CARRIER-PROTEIN) REDUCTASE"/>
    <property type="match status" value="1"/>
</dbReference>
<dbReference type="PRINTS" id="PR00080">
    <property type="entry name" value="SDRFAMILY"/>
</dbReference>
<name>A0AAV3TWB4_9ALTE</name>
<dbReference type="Pfam" id="PF13561">
    <property type="entry name" value="adh_short_C2"/>
    <property type="match status" value="1"/>
</dbReference>
<dbReference type="Proteomes" id="UP001409585">
    <property type="component" value="Unassembled WGS sequence"/>
</dbReference>
<dbReference type="GO" id="GO:0016491">
    <property type="term" value="F:oxidoreductase activity"/>
    <property type="evidence" value="ECO:0007669"/>
    <property type="project" value="UniProtKB-KW"/>
</dbReference>
<keyword evidence="5" id="KW-1185">Reference proteome</keyword>
<feature type="domain" description="Ketoreductase" evidence="3">
    <location>
        <begin position="22"/>
        <end position="201"/>
    </location>
</feature>
<evidence type="ECO:0000256" key="1">
    <source>
        <dbReference type="ARBA" id="ARBA00006484"/>
    </source>
</evidence>
<evidence type="ECO:0000259" key="3">
    <source>
        <dbReference type="SMART" id="SM00822"/>
    </source>
</evidence>
<protein>
    <submittedName>
        <fullName evidence="4">SDR family NAD(P)-dependent oxidoreductase</fullName>
    </submittedName>
</protein>
<sequence>MPSSVSISLSSKGVHMNRINNRVAVVTGGGAGIGAAISIALAKDGADVAIWDWNVDNVSETVAAIEEAGRRVIVCKVDVANKQQIAEAAEKTRQQLGPVGILVNNAGVSPEQDFVKISEEEWDKVFDINAKGTFLCTQAVIQDMVDAQWGRVVNISSSSAQTGAPRMVHYAATKGAVIAYTKALAREFAAVGITVNNVPPSTVYTAGLQSVEERLEGGIQGYVNATIPVKRVGQPEDIANAVAFLAAEASGYVTGVTLSVNGGRYML</sequence>
<dbReference type="InterPro" id="IPR002347">
    <property type="entry name" value="SDR_fam"/>
</dbReference>
<organism evidence="4 5">
    <name type="scientific">Halioxenophilus aromaticivorans</name>
    <dbReference type="NCBI Taxonomy" id="1306992"/>
    <lineage>
        <taxon>Bacteria</taxon>
        <taxon>Pseudomonadati</taxon>
        <taxon>Pseudomonadota</taxon>
        <taxon>Gammaproteobacteria</taxon>
        <taxon>Alteromonadales</taxon>
        <taxon>Alteromonadaceae</taxon>
        <taxon>Halioxenophilus</taxon>
    </lineage>
</organism>
<accession>A0AAV3TWB4</accession>
<evidence type="ECO:0000256" key="2">
    <source>
        <dbReference type="ARBA" id="ARBA00023002"/>
    </source>
</evidence>
<dbReference type="InterPro" id="IPR050259">
    <property type="entry name" value="SDR"/>
</dbReference>
<comment type="caution">
    <text evidence="4">The sequence shown here is derived from an EMBL/GenBank/DDBJ whole genome shotgun (WGS) entry which is preliminary data.</text>
</comment>
<comment type="similarity">
    <text evidence="1">Belongs to the short-chain dehydrogenases/reductases (SDR) family.</text>
</comment>
<dbReference type="SMART" id="SM00822">
    <property type="entry name" value="PKS_KR"/>
    <property type="match status" value="1"/>
</dbReference>
<keyword evidence="2" id="KW-0560">Oxidoreductase</keyword>
<dbReference type="InterPro" id="IPR057326">
    <property type="entry name" value="KR_dom"/>
</dbReference>
<evidence type="ECO:0000313" key="4">
    <source>
        <dbReference type="EMBL" id="GAA4929478.1"/>
    </source>
</evidence>
<evidence type="ECO:0000313" key="5">
    <source>
        <dbReference type="Proteomes" id="UP001409585"/>
    </source>
</evidence>
<dbReference type="AlphaFoldDB" id="A0AAV3TWB4"/>
<dbReference type="InterPro" id="IPR036291">
    <property type="entry name" value="NAD(P)-bd_dom_sf"/>
</dbReference>
<dbReference type="InterPro" id="IPR020904">
    <property type="entry name" value="Sc_DH/Rdtase_CS"/>
</dbReference>
<dbReference type="EMBL" id="BAABLX010000001">
    <property type="protein sequence ID" value="GAA4929478.1"/>
    <property type="molecule type" value="Genomic_DNA"/>
</dbReference>
<dbReference type="FunFam" id="3.40.50.720:FF:000173">
    <property type="entry name" value="3-oxoacyl-[acyl-carrier protein] reductase"/>
    <property type="match status" value="1"/>
</dbReference>
<dbReference type="Gene3D" id="3.40.50.720">
    <property type="entry name" value="NAD(P)-binding Rossmann-like Domain"/>
    <property type="match status" value="1"/>
</dbReference>
<dbReference type="PANTHER" id="PTHR42879:SF2">
    <property type="entry name" value="3-OXOACYL-[ACYL-CARRIER-PROTEIN] REDUCTASE FABG"/>
    <property type="match status" value="1"/>
</dbReference>
<dbReference type="NCBIfam" id="NF005559">
    <property type="entry name" value="PRK07231.1"/>
    <property type="match status" value="1"/>
</dbReference>
<dbReference type="SUPFAM" id="SSF51735">
    <property type="entry name" value="NAD(P)-binding Rossmann-fold domains"/>
    <property type="match status" value="1"/>
</dbReference>
<dbReference type="PRINTS" id="PR00081">
    <property type="entry name" value="GDHRDH"/>
</dbReference>
<dbReference type="GO" id="GO:0032787">
    <property type="term" value="P:monocarboxylic acid metabolic process"/>
    <property type="evidence" value="ECO:0007669"/>
    <property type="project" value="UniProtKB-ARBA"/>
</dbReference>
<proteinExistence type="inferred from homology"/>